<dbReference type="InterPro" id="IPR032810">
    <property type="entry name" value="CCA-adding_enz_C"/>
</dbReference>
<dbReference type="InterPro" id="IPR043519">
    <property type="entry name" value="NT_sf"/>
</dbReference>
<evidence type="ECO:0000313" key="15">
    <source>
        <dbReference type="EMBL" id="SEA62311.1"/>
    </source>
</evidence>
<dbReference type="GO" id="GO:0042245">
    <property type="term" value="P:RNA repair"/>
    <property type="evidence" value="ECO:0007669"/>
    <property type="project" value="UniProtKB-KW"/>
</dbReference>
<dbReference type="InterPro" id="IPR032828">
    <property type="entry name" value="PolyA_RNA-bd"/>
</dbReference>
<keyword evidence="16" id="KW-1185">Reference proteome</keyword>
<feature type="binding site" evidence="11">
    <location>
        <position position="33"/>
    </location>
    <ligand>
        <name>CTP</name>
        <dbReference type="ChEBI" id="CHEBI:37563"/>
    </ligand>
</feature>
<dbReference type="EMBL" id="FNQR01000006">
    <property type="protein sequence ID" value="SEA62311.1"/>
    <property type="molecule type" value="Genomic_DNA"/>
</dbReference>
<feature type="binding site" evidence="11">
    <location>
        <position position="36"/>
    </location>
    <ligand>
        <name>ATP</name>
        <dbReference type="ChEBI" id="CHEBI:30616"/>
    </ligand>
</feature>
<dbReference type="STRING" id="571932.SAMN05421743_106136"/>
<evidence type="ECO:0000256" key="9">
    <source>
        <dbReference type="ARBA" id="ARBA00022842"/>
    </source>
</evidence>
<evidence type="ECO:0000256" key="5">
    <source>
        <dbReference type="ARBA" id="ARBA00022723"/>
    </source>
</evidence>
<evidence type="ECO:0000256" key="1">
    <source>
        <dbReference type="ARBA" id="ARBA00001946"/>
    </source>
</evidence>
<comment type="similarity">
    <text evidence="11">Belongs to the tRNA nucleotidyltransferase/poly(A) polymerase family. Bacterial CCA-adding enzyme type 3 subfamily.</text>
</comment>
<dbReference type="GO" id="GO:0005524">
    <property type="term" value="F:ATP binding"/>
    <property type="evidence" value="ECO:0007669"/>
    <property type="project" value="UniProtKB-UniRule"/>
</dbReference>
<keyword evidence="10 11" id="KW-0694">RNA-binding</keyword>
<keyword evidence="9 11" id="KW-0460">Magnesium</keyword>
<dbReference type="GO" id="GO:0000287">
    <property type="term" value="F:magnesium ion binding"/>
    <property type="evidence" value="ECO:0007669"/>
    <property type="project" value="UniProtKB-UniRule"/>
</dbReference>
<dbReference type="Pfam" id="PF01743">
    <property type="entry name" value="PolyA_pol"/>
    <property type="match status" value="1"/>
</dbReference>
<feature type="binding site" evidence="11">
    <location>
        <position position="117"/>
    </location>
    <ligand>
        <name>ATP</name>
        <dbReference type="ChEBI" id="CHEBI:30616"/>
    </ligand>
</feature>
<dbReference type="OrthoDB" id="9805698at2"/>
<evidence type="ECO:0000256" key="6">
    <source>
        <dbReference type="ARBA" id="ARBA00022741"/>
    </source>
</evidence>
<evidence type="ECO:0000256" key="2">
    <source>
        <dbReference type="ARBA" id="ARBA00022679"/>
    </source>
</evidence>
<feature type="domain" description="tRNA nucleotidyltransferase/poly(A) polymerase RNA and SrmB- binding" evidence="13">
    <location>
        <begin position="175"/>
        <end position="233"/>
    </location>
</feature>
<dbReference type="SUPFAM" id="SSF81891">
    <property type="entry name" value="Poly A polymerase C-terminal region-like"/>
    <property type="match status" value="1"/>
</dbReference>
<dbReference type="EC" id="2.7.7.72" evidence="11"/>
<dbReference type="Gene3D" id="1.20.58.560">
    <property type="match status" value="1"/>
</dbReference>
<comment type="catalytic activity">
    <reaction evidence="11">
        <text>a tRNA with a 3' CCA end + 2 CTP + ATP = a tRNA with a 3' CCACCA end + 3 diphosphate</text>
        <dbReference type="Rhea" id="RHEA:76235"/>
        <dbReference type="Rhea" id="RHEA-COMP:10468"/>
        <dbReference type="Rhea" id="RHEA-COMP:18655"/>
        <dbReference type="ChEBI" id="CHEBI:30616"/>
        <dbReference type="ChEBI" id="CHEBI:33019"/>
        <dbReference type="ChEBI" id="CHEBI:37563"/>
        <dbReference type="ChEBI" id="CHEBI:83071"/>
        <dbReference type="ChEBI" id="CHEBI:195187"/>
    </reaction>
</comment>
<feature type="binding site" evidence="11">
    <location>
        <position position="46"/>
    </location>
    <ligand>
        <name>Mg(2+)</name>
        <dbReference type="ChEBI" id="CHEBI:18420"/>
    </ligand>
</feature>
<keyword evidence="4 11" id="KW-0548">Nucleotidyltransferase</keyword>
<feature type="binding site" evidence="11">
    <location>
        <position position="163"/>
    </location>
    <ligand>
        <name>ATP</name>
        <dbReference type="ChEBI" id="CHEBI:30616"/>
    </ligand>
</feature>
<dbReference type="InterPro" id="IPR023068">
    <property type="entry name" value="CCA-adding_enz_firmicutes"/>
</dbReference>
<dbReference type="GO" id="GO:0004810">
    <property type="term" value="F:CCA tRNA nucleotidyltransferase activity"/>
    <property type="evidence" value="ECO:0007669"/>
    <property type="project" value="UniProtKB-UniRule"/>
</dbReference>
<feature type="domain" description="CCA-adding enzyme C-terminal" evidence="14">
    <location>
        <begin position="256"/>
        <end position="398"/>
    </location>
</feature>
<dbReference type="GO" id="GO:0160016">
    <property type="term" value="F:CCACCA tRNA nucleotidyltransferase activity"/>
    <property type="evidence" value="ECO:0007669"/>
    <property type="project" value="RHEA"/>
</dbReference>
<feature type="binding site" evidence="11">
    <location>
        <position position="160"/>
    </location>
    <ligand>
        <name>ATP</name>
        <dbReference type="ChEBI" id="CHEBI:30616"/>
    </ligand>
</feature>
<comment type="miscellaneous">
    <text evidence="11">A single active site specifically recognizes both ATP and CTP and is responsible for their addition.</text>
</comment>
<dbReference type="RefSeq" id="WP_093044701.1">
    <property type="nucleotide sequence ID" value="NZ_FNQR01000006.1"/>
</dbReference>
<feature type="binding site" evidence="11">
    <location>
        <position position="33"/>
    </location>
    <ligand>
        <name>ATP</name>
        <dbReference type="ChEBI" id="CHEBI:30616"/>
    </ligand>
</feature>
<dbReference type="Gene3D" id="1.10.246.80">
    <property type="match status" value="1"/>
</dbReference>
<feature type="domain" description="Poly A polymerase head" evidence="12">
    <location>
        <begin position="28"/>
        <end position="147"/>
    </location>
</feature>
<gene>
    <name evidence="11" type="primary">cca</name>
    <name evidence="15" type="ORF">SAMN05421743_106136</name>
</gene>
<keyword evidence="6 11" id="KW-0547">Nucleotide-binding</keyword>
<feature type="binding site" evidence="11">
    <location>
        <position position="169"/>
    </location>
    <ligand>
        <name>CTP</name>
        <dbReference type="ChEBI" id="CHEBI:37563"/>
    </ligand>
</feature>
<evidence type="ECO:0000256" key="3">
    <source>
        <dbReference type="ARBA" id="ARBA00022694"/>
    </source>
</evidence>
<dbReference type="GO" id="GO:0001680">
    <property type="term" value="P:tRNA 3'-terminal CCA addition"/>
    <property type="evidence" value="ECO:0007669"/>
    <property type="project" value="UniProtKB-UniRule"/>
</dbReference>
<feature type="binding site" evidence="11">
    <location>
        <position position="166"/>
    </location>
    <ligand>
        <name>ATP</name>
        <dbReference type="ChEBI" id="CHEBI:30616"/>
    </ligand>
</feature>
<dbReference type="Pfam" id="PF13735">
    <property type="entry name" value="tRNA_NucTran2_2"/>
    <property type="match status" value="1"/>
</dbReference>
<dbReference type="AlphaFoldDB" id="A0A1H4CPH6"/>
<dbReference type="Pfam" id="PF12627">
    <property type="entry name" value="PolyA_pol_RNAbd"/>
    <property type="match status" value="1"/>
</dbReference>
<proteinExistence type="inferred from homology"/>
<feature type="binding site" evidence="11">
    <location>
        <position position="169"/>
    </location>
    <ligand>
        <name>ATP</name>
        <dbReference type="ChEBI" id="CHEBI:30616"/>
    </ligand>
</feature>
<evidence type="ECO:0000256" key="7">
    <source>
        <dbReference type="ARBA" id="ARBA00022800"/>
    </source>
</evidence>
<name>A0A1H4CPH6_9BACI</name>
<sequence length="407" mass="46954">MNLNIKHIPAFQKALSVIKRIESHGFQAFFVGGSVRDALIGREIGDVDLASSATPVEIMNIFDKVIPVGMEHGTVIVRYDGESYEITTFRSESEYQDYRHPDKVEFVTDIKKDLARRDFTINAIALDKNGDLIDPFHGQQAIQGKKIQAVGNPYERFEEDPLRIMRAVRFVSQLGYSIEEETRAAVQKQGPLLEKIAVERIAIEFEKMFQGNQLVQAIEICEDASLFQYFPIFRHYPDLSNDAKRIPYPFADFAEIISFFVHCSPELSVDDWTRQWKLSKQVKNDARAIHNAIQYYQDNGLDDWLVYQLPEKLTKPFSRVTGVLYSRDSAKLCEDVKMKREKLAAHNRSELAFQAKDLFDIFPNKPRGPWIGKLLGTIEEKVVSRELKNDYNEIKEWVIKWNPPGRD</sequence>
<feature type="binding site" evidence="11">
    <location>
        <position position="160"/>
    </location>
    <ligand>
        <name>CTP</name>
        <dbReference type="ChEBI" id="CHEBI:37563"/>
    </ligand>
</feature>
<dbReference type="InterPro" id="IPR050264">
    <property type="entry name" value="Bact_CCA-adding_enz_type3_sf"/>
</dbReference>
<evidence type="ECO:0000259" key="12">
    <source>
        <dbReference type="Pfam" id="PF01743"/>
    </source>
</evidence>
<feature type="binding site" evidence="11">
    <location>
        <position position="166"/>
    </location>
    <ligand>
        <name>CTP</name>
        <dbReference type="ChEBI" id="CHEBI:37563"/>
    </ligand>
</feature>
<reference evidence="15 16" key="1">
    <citation type="submission" date="2016-10" db="EMBL/GenBank/DDBJ databases">
        <authorList>
            <person name="de Groot N.N."/>
        </authorList>
    </citation>
    <scope>NUCLEOTIDE SEQUENCE [LARGE SCALE GENOMIC DNA]</scope>
    <source>
        <strain evidence="15 16">CCM7597</strain>
    </source>
</reference>
<evidence type="ECO:0000313" key="16">
    <source>
        <dbReference type="Proteomes" id="UP000198584"/>
    </source>
</evidence>
<feature type="binding site" evidence="11">
    <location>
        <position position="36"/>
    </location>
    <ligand>
        <name>CTP</name>
        <dbReference type="ChEBI" id="CHEBI:37563"/>
    </ligand>
</feature>
<feature type="binding site" evidence="11">
    <location>
        <position position="48"/>
    </location>
    <ligand>
        <name>Mg(2+)</name>
        <dbReference type="ChEBI" id="CHEBI:18420"/>
    </ligand>
</feature>
<evidence type="ECO:0000256" key="10">
    <source>
        <dbReference type="ARBA" id="ARBA00022884"/>
    </source>
</evidence>
<comment type="function">
    <text evidence="11">Catalyzes the addition and repair of the essential 3'-terminal CCA sequence in tRNAs without using a nucleic acid template. Adds these three nucleotides in the order of C, C, and A to the tRNA nucleotide-73, using CTP and ATP as substrates and producing inorganic pyrophosphate. tRNA 3'-terminal CCA addition is required both for tRNA processing and repair. Also involved in tRNA surveillance by mediating tandem CCA addition to generate a CCACCA at the 3' terminus of unstable tRNAs. While stable tRNAs receive only 3'-terminal CCA, unstable tRNAs are marked with CCACCA and rapidly degraded.</text>
</comment>
<dbReference type="CDD" id="cd05398">
    <property type="entry name" value="NT_ClassII-CCAase"/>
    <property type="match status" value="1"/>
</dbReference>
<evidence type="ECO:0000256" key="8">
    <source>
        <dbReference type="ARBA" id="ARBA00022840"/>
    </source>
</evidence>
<dbReference type="HAMAP" id="MF_01263">
    <property type="entry name" value="CCA_bact_type3"/>
    <property type="match status" value="1"/>
</dbReference>
<keyword evidence="5 11" id="KW-0479">Metal-binding</keyword>
<feature type="binding site" evidence="11">
    <location>
        <position position="117"/>
    </location>
    <ligand>
        <name>CTP</name>
        <dbReference type="ChEBI" id="CHEBI:37563"/>
    </ligand>
</feature>
<evidence type="ECO:0000256" key="11">
    <source>
        <dbReference type="HAMAP-Rule" id="MF_01263"/>
    </source>
</evidence>
<dbReference type="Gene3D" id="1.10.110.30">
    <property type="match status" value="1"/>
</dbReference>
<dbReference type="GO" id="GO:0000049">
    <property type="term" value="F:tRNA binding"/>
    <property type="evidence" value="ECO:0007669"/>
    <property type="project" value="UniProtKB-UniRule"/>
</dbReference>
<keyword evidence="2 11" id="KW-0808">Transferase</keyword>
<dbReference type="InterPro" id="IPR002646">
    <property type="entry name" value="PolA_pol_head_dom"/>
</dbReference>
<dbReference type="PANTHER" id="PTHR46173">
    <property type="entry name" value="CCA TRNA NUCLEOTIDYLTRANSFERASE 1, MITOCHONDRIAL"/>
    <property type="match status" value="1"/>
</dbReference>
<keyword evidence="8 11" id="KW-0067">ATP-binding</keyword>
<keyword evidence="3 11" id="KW-0819">tRNA processing</keyword>
<organism evidence="15 16">
    <name type="scientific">Thalassobacillus cyri</name>
    <dbReference type="NCBI Taxonomy" id="571932"/>
    <lineage>
        <taxon>Bacteria</taxon>
        <taxon>Bacillati</taxon>
        <taxon>Bacillota</taxon>
        <taxon>Bacilli</taxon>
        <taxon>Bacillales</taxon>
        <taxon>Bacillaceae</taxon>
        <taxon>Thalassobacillus</taxon>
    </lineage>
</organism>
<protein>
    <recommendedName>
        <fullName evidence="11">CCA-adding enzyme</fullName>
        <ecNumber evidence="11">2.7.7.72</ecNumber>
    </recommendedName>
    <alternativeName>
        <fullName evidence="11">CCA tRNA nucleotidyltransferase</fullName>
    </alternativeName>
    <alternativeName>
        <fullName evidence="11">tRNA CCA-pyrophosphorylase</fullName>
    </alternativeName>
    <alternativeName>
        <fullName evidence="11">tRNA adenylyl-/cytidylyl- transferase</fullName>
    </alternativeName>
    <alternativeName>
        <fullName evidence="11">tRNA nucleotidyltransferase</fullName>
    </alternativeName>
    <alternativeName>
        <fullName evidence="11">tRNA-NT</fullName>
    </alternativeName>
</protein>
<evidence type="ECO:0000256" key="4">
    <source>
        <dbReference type="ARBA" id="ARBA00022695"/>
    </source>
</evidence>
<dbReference type="Proteomes" id="UP000198584">
    <property type="component" value="Unassembled WGS sequence"/>
</dbReference>
<evidence type="ECO:0000259" key="13">
    <source>
        <dbReference type="Pfam" id="PF12627"/>
    </source>
</evidence>
<dbReference type="SUPFAM" id="SSF81301">
    <property type="entry name" value="Nucleotidyltransferase"/>
    <property type="match status" value="1"/>
</dbReference>
<evidence type="ECO:0000259" key="14">
    <source>
        <dbReference type="Pfam" id="PF13735"/>
    </source>
</evidence>
<dbReference type="Gene3D" id="3.30.460.10">
    <property type="entry name" value="Beta Polymerase, domain 2"/>
    <property type="match status" value="1"/>
</dbReference>
<feature type="binding site" evidence="11">
    <location>
        <position position="163"/>
    </location>
    <ligand>
        <name>CTP</name>
        <dbReference type="ChEBI" id="CHEBI:37563"/>
    </ligand>
</feature>
<comment type="subunit">
    <text evidence="11">Homodimer.</text>
</comment>
<accession>A0A1H4CPH6</accession>
<comment type="catalytic activity">
    <reaction evidence="11">
        <text>a tRNA precursor + 2 CTP + ATP = a tRNA with a 3' CCA end + 3 diphosphate</text>
        <dbReference type="Rhea" id="RHEA:14433"/>
        <dbReference type="Rhea" id="RHEA-COMP:10465"/>
        <dbReference type="Rhea" id="RHEA-COMP:10468"/>
        <dbReference type="ChEBI" id="CHEBI:30616"/>
        <dbReference type="ChEBI" id="CHEBI:33019"/>
        <dbReference type="ChEBI" id="CHEBI:37563"/>
        <dbReference type="ChEBI" id="CHEBI:74896"/>
        <dbReference type="ChEBI" id="CHEBI:83071"/>
        <dbReference type="EC" id="2.7.7.72"/>
    </reaction>
</comment>
<comment type="cofactor">
    <cofactor evidence="1 11">
        <name>Mg(2+)</name>
        <dbReference type="ChEBI" id="CHEBI:18420"/>
    </cofactor>
</comment>
<keyword evidence="7 11" id="KW-0692">RNA repair</keyword>
<dbReference type="NCBIfam" id="NF009814">
    <property type="entry name" value="PRK13299.1"/>
    <property type="match status" value="1"/>
</dbReference>
<dbReference type="PANTHER" id="PTHR46173:SF1">
    <property type="entry name" value="CCA TRNA NUCLEOTIDYLTRANSFERASE 1, MITOCHONDRIAL"/>
    <property type="match status" value="1"/>
</dbReference>